<evidence type="ECO:0000313" key="2">
    <source>
        <dbReference type="EMBL" id="TDR19506.1"/>
    </source>
</evidence>
<evidence type="ECO:0000313" key="3">
    <source>
        <dbReference type="Proteomes" id="UP000295724"/>
    </source>
</evidence>
<sequence>MMLGFINLGTQMKLKPILLTLTSIVLLQACSSSNNSPRAVDAPPATNPGGDVVTGVIEATFNPASGDPTQVPIPTNLFLSGTTDLTLNIPVADPTDSSDPLVALNALDGFSTVAPWSTNFSVPVAAGSVGPGSVKVYEVTLSGPGGAVIAVNSELTFGVDFVAAANGSSVAIVPIKPLKQLTSYMAVITNGIQDTSGNAATPSQTYFLSKRTSPLVDGSGNSTDPLLDNATANALEPLRQLTNFQEAAAASQGVDPSTIVLSWTLSTQSITPVLSAVKAISGPGASTIVPSGLTTAAAGGFGLADIYIGTMASPYYLTAPSASNPVAPLNESWKAAPGAYVAPFNAFGLDPTSTNLTLANPIPVATSTQNLPVLMTVPNAASGHTKPDAGWPIMIFQHGITRNRTDMLAVADTMASVGFAVVAIDLALHGITDTTNPFYIGNTPFGAAATERTFNVDYVNNTTGAPGPDGVIDSSAAHFINLANLLVSRDNTRQGVADLFTLTATIPMMDIDGDSAGDFNEGNITFAGQSLGAITGTSYLAFAPNVQSAVLSAPGGGIAGLLIGSPTFGPRIIGGLAAAGVEQGTTEFNLFVLATQTAVDAADPINLAGFASLQNNILVHEIIGDIVVTNTVPGAPLSGTEPLIAALGLTSYSESAFNPSGLDAVVRFVAGDHGSLLSPAASPEATVEMQGQLAAFQATSGTTLNVVNPDVVQ</sequence>
<dbReference type="AlphaFoldDB" id="A0A4R6XJ28"/>
<keyword evidence="2" id="KW-0378">Hydrolase</keyword>
<dbReference type="InterPro" id="IPR025920">
    <property type="entry name" value="Lipase_bact_N"/>
</dbReference>
<dbReference type="Pfam" id="PF12262">
    <property type="entry name" value="Lipase_bact_N"/>
    <property type="match status" value="1"/>
</dbReference>
<dbReference type="InterPro" id="IPR029058">
    <property type="entry name" value="AB_hydrolase_fold"/>
</dbReference>
<comment type="caution">
    <text evidence="2">The sequence shown here is derived from an EMBL/GenBank/DDBJ whole genome shotgun (WGS) entry which is preliminary data.</text>
</comment>
<gene>
    <name evidence="2" type="ORF">C8D91_2062</name>
</gene>
<feature type="domain" description="Bacterial virulence factor lipase N-terminal" evidence="1">
    <location>
        <begin position="70"/>
        <end position="280"/>
    </location>
</feature>
<evidence type="ECO:0000259" key="1">
    <source>
        <dbReference type="Pfam" id="PF12262"/>
    </source>
</evidence>
<accession>A0A4R6XJ28</accession>
<reference evidence="2 3" key="1">
    <citation type="submission" date="2019-03" db="EMBL/GenBank/DDBJ databases">
        <title>Genomic Encyclopedia of Type Strains, Phase IV (KMG-IV): sequencing the most valuable type-strain genomes for metagenomic binning, comparative biology and taxonomic classification.</title>
        <authorList>
            <person name="Goeker M."/>
        </authorList>
    </citation>
    <scope>NUCLEOTIDE SEQUENCE [LARGE SCALE GENOMIC DNA]</scope>
    <source>
        <strain evidence="2 3">DSM 25488</strain>
    </source>
</reference>
<proteinExistence type="predicted"/>
<dbReference type="EMBL" id="SNZB01000004">
    <property type="protein sequence ID" value="TDR19506.1"/>
    <property type="molecule type" value="Genomic_DNA"/>
</dbReference>
<dbReference type="Gene3D" id="3.40.50.1820">
    <property type="entry name" value="alpha/beta hydrolase"/>
    <property type="match status" value="1"/>
</dbReference>
<keyword evidence="3" id="KW-1185">Reference proteome</keyword>
<dbReference type="Pfam" id="PF03403">
    <property type="entry name" value="PAF-AH_p_II"/>
    <property type="match status" value="1"/>
</dbReference>
<protein>
    <submittedName>
        <fullName evidence="2">Platelet-activating factor acetylhydrolase isoform II</fullName>
    </submittedName>
</protein>
<dbReference type="OrthoDB" id="5477453at2"/>
<organism evidence="2 3">
    <name type="scientific">Marinicella litoralis</name>
    <dbReference type="NCBI Taxonomy" id="644220"/>
    <lineage>
        <taxon>Bacteria</taxon>
        <taxon>Pseudomonadati</taxon>
        <taxon>Pseudomonadota</taxon>
        <taxon>Gammaproteobacteria</taxon>
        <taxon>Lysobacterales</taxon>
        <taxon>Marinicellaceae</taxon>
        <taxon>Marinicella</taxon>
    </lineage>
</organism>
<dbReference type="Proteomes" id="UP000295724">
    <property type="component" value="Unassembled WGS sequence"/>
</dbReference>
<name>A0A4R6XJ28_9GAMM</name>
<dbReference type="SUPFAM" id="SSF53474">
    <property type="entry name" value="alpha/beta-Hydrolases"/>
    <property type="match status" value="1"/>
</dbReference>
<dbReference type="GO" id="GO:0016787">
    <property type="term" value="F:hydrolase activity"/>
    <property type="evidence" value="ECO:0007669"/>
    <property type="project" value="UniProtKB-KW"/>
</dbReference>